<sequence length="410" mass="42602">MALNGLVSALTAGKLRVALVGLLVVAAAVGGAFALGVLGVPSVAAVNNSFGDVTTETTVVETDLVVSNPNPVGVGLDGVSVNYTVSMNDVEMARGGREGIGVASGNSSIAFETALANDAIPPWWTSHVRNGERTTVAIDATVTSDLLGRSADLTRTREIETDLIGAFASEETRPVNADAPLVDDPVLYVNETRGRWGTVSEAETPIEMEFDVYNPNLEPYVVTEIGYDVTMNGVAMGSGSTEEEYVIPSHGSETVELTAALRNERLDEWWVTHLDESVNGHQVSDLRIEFYAVVELPTGEEFTVPLDALTYEETIETDIFDEGLHRGDGTSADRSSGDDGSDDGGTATDGDETASDDGTTDDGDNTTDGSGDTSGDDTTDGGSGDGTSGDNTSDDGSGDDDGLLPLSADG</sequence>
<feature type="compositionally biased region" description="Acidic residues" evidence="1">
    <location>
        <begin position="392"/>
        <end position="402"/>
    </location>
</feature>
<feature type="domain" description="Water stress and hypersensitive response" evidence="2">
    <location>
        <begin position="43"/>
        <end position="160"/>
    </location>
</feature>
<comment type="caution">
    <text evidence="3">The sequence shown here is derived from an EMBL/GenBank/DDBJ whole genome shotgun (WGS) entry which is preliminary data.</text>
</comment>
<dbReference type="PATRIC" id="fig|1705389.3.peg.456"/>
<dbReference type="Pfam" id="PF03168">
    <property type="entry name" value="LEA_2"/>
    <property type="match status" value="2"/>
</dbReference>
<evidence type="ECO:0000313" key="4">
    <source>
        <dbReference type="Proteomes" id="UP000037747"/>
    </source>
</evidence>
<dbReference type="InterPro" id="IPR013990">
    <property type="entry name" value="WHy-dom"/>
</dbReference>
<gene>
    <name evidence="3" type="ORF">AMR74_00965</name>
</gene>
<dbReference type="Gene3D" id="2.60.40.10">
    <property type="entry name" value="Immunoglobulins"/>
    <property type="match status" value="2"/>
</dbReference>
<dbReference type="InterPro" id="IPR004864">
    <property type="entry name" value="LEA_2"/>
</dbReference>
<keyword evidence="4" id="KW-1185">Reference proteome</keyword>
<dbReference type="EMBL" id="LIST01000001">
    <property type="protein sequence ID" value="KOX97511.1"/>
    <property type="molecule type" value="Genomic_DNA"/>
</dbReference>
<dbReference type="STRING" id="1765655.AMR74_00965"/>
<evidence type="ECO:0000256" key="1">
    <source>
        <dbReference type="SAM" id="MobiDB-lite"/>
    </source>
</evidence>
<dbReference type="SUPFAM" id="SSF117070">
    <property type="entry name" value="LEA14-like"/>
    <property type="match status" value="2"/>
</dbReference>
<feature type="domain" description="Water stress and hypersensitive response" evidence="2">
    <location>
        <begin position="189"/>
        <end position="311"/>
    </location>
</feature>
<dbReference type="Proteomes" id="UP000037747">
    <property type="component" value="Unassembled WGS sequence"/>
</dbReference>
<organism evidence="3 4">
    <name type="scientific">Halorubrum tropicale</name>
    <dbReference type="NCBI Taxonomy" id="1765655"/>
    <lineage>
        <taxon>Archaea</taxon>
        <taxon>Methanobacteriati</taxon>
        <taxon>Methanobacteriota</taxon>
        <taxon>Stenosarchaea group</taxon>
        <taxon>Halobacteria</taxon>
        <taxon>Halobacteriales</taxon>
        <taxon>Haloferacaceae</taxon>
        <taxon>Halorubrum</taxon>
    </lineage>
</organism>
<protein>
    <recommendedName>
        <fullName evidence="2">Water stress and hypersensitive response domain-containing protein</fullName>
    </recommendedName>
</protein>
<dbReference type="GO" id="GO:0009269">
    <property type="term" value="P:response to desiccation"/>
    <property type="evidence" value="ECO:0007669"/>
    <property type="project" value="InterPro"/>
</dbReference>
<name>A0A0M9AU14_9EURY</name>
<dbReference type="InterPro" id="IPR013783">
    <property type="entry name" value="Ig-like_fold"/>
</dbReference>
<dbReference type="RefSeq" id="WP_053770210.1">
    <property type="nucleotide sequence ID" value="NZ_LIST01000001.1"/>
</dbReference>
<dbReference type="AlphaFoldDB" id="A0A0M9AU14"/>
<reference evidence="3 4" key="1">
    <citation type="submission" date="2015-08" db="EMBL/GenBank/DDBJ databases">
        <title>Genomes of Isolates from Cabo Rojo, PR.</title>
        <authorList>
            <person name="Sanchez-Nieves R.L."/>
            <person name="Montalvo-Rodriguez R."/>
        </authorList>
    </citation>
    <scope>NUCLEOTIDE SEQUENCE [LARGE SCALE GENOMIC DNA]</scope>
    <source>
        <strain evidence="3 4">5</strain>
    </source>
</reference>
<evidence type="ECO:0000259" key="2">
    <source>
        <dbReference type="SMART" id="SM00769"/>
    </source>
</evidence>
<feature type="region of interest" description="Disordered" evidence="1">
    <location>
        <begin position="320"/>
        <end position="410"/>
    </location>
</feature>
<feature type="compositionally biased region" description="Acidic residues" evidence="1">
    <location>
        <begin position="349"/>
        <end position="365"/>
    </location>
</feature>
<dbReference type="OrthoDB" id="105458at2157"/>
<evidence type="ECO:0000313" key="3">
    <source>
        <dbReference type="EMBL" id="KOX97511.1"/>
    </source>
</evidence>
<proteinExistence type="predicted"/>
<dbReference type="SMART" id="SM00769">
    <property type="entry name" value="WHy"/>
    <property type="match status" value="2"/>
</dbReference>
<accession>A0A0M9AU14</accession>